<dbReference type="Gene3D" id="1.50.10.10">
    <property type="match status" value="1"/>
</dbReference>
<dbReference type="InterPro" id="IPR012341">
    <property type="entry name" value="6hp_glycosidase-like_sf"/>
</dbReference>
<dbReference type="SUPFAM" id="SSF48208">
    <property type="entry name" value="Six-hairpin glycosidases"/>
    <property type="match status" value="1"/>
</dbReference>
<gene>
    <name evidence="2" type="ORF">UFOPK1874_00047</name>
</gene>
<dbReference type="Pfam" id="PF03190">
    <property type="entry name" value="Thioredox_DsbH"/>
    <property type="match status" value="1"/>
</dbReference>
<reference evidence="2" key="1">
    <citation type="submission" date="2020-05" db="EMBL/GenBank/DDBJ databases">
        <authorList>
            <person name="Chiriac C."/>
            <person name="Salcher M."/>
            <person name="Ghai R."/>
            <person name="Kavagutti S V."/>
        </authorList>
    </citation>
    <scope>NUCLEOTIDE SEQUENCE</scope>
</reference>
<dbReference type="InterPro" id="IPR008928">
    <property type="entry name" value="6-hairpin_glycosidase_sf"/>
</dbReference>
<dbReference type="InterPro" id="IPR036249">
    <property type="entry name" value="Thioredoxin-like_sf"/>
</dbReference>
<dbReference type="EMBL" id="CAEZUX010000002">
    <property type="protein sequence ID" value="CAB4605344.1"/>
    <property type="molecule type" value="Genomic_DNA"/>
</dbReference>
<dbReference type="GO" id="GO:0005975">
    <property type="term" value="P:carbohydrate metabolic process"/>
    <property type="evidence" value="ECO:0007669"/>
    <property type="project" value="InterPro"/>
</dbReference>
<organism evidence="2">
    <name type="scientific">freshwater metagenome</name>
    <dbReference type="NCBI Taxonomy" id="449393"/>
    <lineage>
        <taxon>unclassified sequences</taxon>
        <taxon>metagenomes</taxon>
        <taxon>ecological metagenomes</taxon>
    </lineage>
</organism>
<proteinExistence type="predicted"/>
<sequence>MINRLADATSPYLRQHRDNPVHWHQWGDEAFAEAQRTGKPILLSVGYSACHWCHVMAHESFEDEATAAVMNELFINIKVDREERPDVDAVYMDAVQALTGRGGWPMTVFLAPTGEPFYGGTYYPRETFVKLMNAVDDAWRNRRDELQQNVEALVETIGRTALIAPADDIDAPALISSTVNSLRQNFDATWGGFGGAPKFPSTFSLDLLLRIYAVNKDATLLPMVRTSLDAMAAGGMYDHLGGGFSRYSVDNQWLVPHFEKMLYDQALLVRVYLHQWQLTHEPRDEQVVREIVDYIARDLSHSSGGFYSAEDADSLDEHGHSEEGAFYTWTPQEVRHAVTGDAEAVMSYWDITDDGNFEGRSIPNRIRQRGDLIRPDAIVQAQTELLSVRSLRHRPGLDNKVLTEWNAMMLASLCEVAAALNDETYIAMARKNARFLVDNLRMPDGTWRRSWQSDATPSARHNALAHDLAHVVDAMTRMYELTSEHEWLDVANQTAALLIEQHWDSEHGGLFTVGSTAEQLVVRQKDFMDNATPSANSVAAMAFLRLSALTGDDSLRAHAHDILRLLARVAPNAPSAFSNALAASLLLHIGTTEVVIPGDDAHLLAVYREQWRPHGVIAWGSPTDSPLWTGREVGAAYVCRDYVCLLPAHTAEEMRDRLLTTENGE</sequence>
<accession>A0A6J6H214</accession>
<dbReference type="PIRSF" id="PIRSF006402">
    <property type="entry name" value="UCP006402_thioredoxin"/>
    <property type="match status" value="1"/>
</dbReference>
<dbReference type="PANTHER" id="PTHR42899:SF1">
    <property type="entry name" value="SPERMATOGENESIS-ASSOCIATED PROTEIN 20"/>
    <property type="match status" value="1"/>
</dbReference>
<dbReference type="SUPFAM" id="SSF52833">
    <property type="entry name" value="Thioredoxin-like"/>
    <property type="match status" value="1"/>
</dbReference>
<dbReference type="Gene3D" id="3.40.30.10">
    <property type="entry name" value="Glutaredoxin"/>
    <property type="match status" value="1"/>
</dbReference>
<dbReference type="CDD" id="cd02955">
    <property type="entry name" value="SSP411"/>
    <property type="match status" value="1"/>
</dbReference>
<dbReference type="PANTHER" id="PTHR42899">
    <property type="entry name" value="SPERMATOGENESIS-ASSOCIATED PROTEIN 20"/>
    <property type="match status" value="1"/>
</dbReference>
<dbReference type="InterPro" id="IPR024705">
    <property type="entry name" value="Ssp411"/>
</dbReference>
<name>A0A6J6H214_9ZZZZ</name>
<protein>
    <submittedName>
        <fullName evidence="2">Unannotated protein</fullName>
    </submittedName>
</protein>
<evidence type="ECO:0000259" key="1">
    <source>
        <dbReference type="Pfam" id="PF03190"/>
    </source>
</evidence>
<evidence type="ECO:0000313" key="2">
    <source>
        <dbReference type="EMBL" id="CAB4605344.1"/>
    </source>
</evidence>
<feature type="domain" description="Spermatogenesis-associated protein 20-like TRX" evidence="1">
    <location>
        <begin position="3"/>
        <end position="157"/>
    </location>
</feature>
<dbReference type="AlphaFoldDB" id="A0A6J6H214"/>
<dbReference type="InterPro" id="IPR004879">
    <property type="entry name" value="Ssp411-like_TRX"/>
</dbReference>